<dbReference type="Pfam" id="PF13499">
    <property type="entry name" value="EF-hand_7"/>
    <property type="match status" value="1"/>
</dbReference>
<comment type="caution">
    <text evidence="6">The sequence shown here is derived from an EMBL/GenBank/DDBJ whole genome shotgun (WGS) entry which is preliminary data.</text>
</comment>
<evidence type="ECO:0000256" key="1">
    <source>
        <dbReference type="ARBA" id="ARBA00022723"/>
    </source>
</evidence>
<evidence type="ECO:0000313" key="6">
    <source>
        <dbReference type="EMBL" id="KAF8767865.1"/>
    </source>
</evidence>
<dbReference type="SUPFAM" id="SSF47473">
    <property type="entry name" value="EF-hand"/>
    <property type="match status" value="2"/>
</dbReference>
<dbReference type="Gene3D" id="1.10.238.230">
    <property type="match status" value="1"/>
</dbReference>
<feature type="region of interest" description="Disordered" evidence="4">
    <location>
        <begin position="209"/>
        <end position="302"/>
    </location>
</feature>
<reference evidence="6" key="1">
    <citation type="journal article" date="2020" name="bioRxiv">
        <title>Chromosome-level reference genome of the European wasp spider Argiope bruennichi: a resource for studies on range expansion and evolutionary adaptation.</title>
        <authorList>
            <person name="Sheffer M.M."/>
            <person name="Hoppe A."/>
            <person name="Krehenwinkel H."/>
            <person name="Uhl G."/>
            <person name="Kuss A.W."/>
            <person name="Jensen L."/>
            <person name="Jensen C."/>
            <person name="Gillespie R.G."/>
            <person name="Hoff K.J."/>
            <person name="Prost S."/>
        </authorList>
    </citation>
    <scope>NUCLEOTIDE SEQUENCE</scope>
</reference>
<dbReference type="GO" id="GO:0019888">
    <property type="term" value="F:protein phosphatase regulator activity"/>
    <property type="evidence" value="ECO:0007669"/>
    <property type="project" value="TreeGrafter"/>
</dbReference>
<sequence length="1133" mass="126517">MLTNHVSCHYVVTSVTFYHSALVDLTCSRSVHAVEHDPCCPDPTKLSADECKAVHYGLCSPLLKLPSFSIPPATTSSPSSPATPKGTSSSPLVSSTPSPPITPKGTAPSIADLLGAAVPLSRNTSTTVSSPVLQRASSPVVSSPISVSSTKMSTPTAVVSGSNSVNTSKMDMEILDPVSLLASDLEGQLEALVNTFVAQDKVRLAARKKAETSVGSFKSTPSVNKQISPIKKYDKKIKDDRSSGDESASSLSSETSQTSKSNGFSKAKTGPKASNVISDPLGKDLKRLSPDVNPEKSAFPFDNIKNFNNFGTHFEDNLFERSSSPSFKSSILPSLKPSPEYQQTGVKAQITKFASKEKDSLQNSPTNSLERRQVQKSKPGVQEHPYSPTITQPRSGPLTLDALQELLLNSSLDPATQPIQTTVFQSSRIPSVPFGETTPLEVPQTCQADKNFITDNYVPFYVNEACKESDDLPVSIKPSTSQAIGHHSSPYGKSSQEFVQSAVDYAKNRIQSVQQSLRDESKPRTIKNGHLVSDAKTKWENIPSWNDAHLVPDIDNTLAEPFQRGGHKRTLSMDGLLDVPSPSIPHPKLTNAQKQHIKERSLSPTDRHSHVPIRPFLTKGSVAERVLLFECCPDRALERTSAGNKSKQNLISTWRPGGSDVQNKTHFWEVVADSDKTVSLSHHSGSEKDKNNVAPTSPRTSSLRRAIKSGKKDNIPRFYYKDGKPQTPQEIEAHLKKVAAVFAGLNDGKASREEFGIITKACGLPLYWKLPLFLAARGEKKSAVSCDAFLEYWRRVVNSCHDEASKFVYILSRGKRNYLVSDDFFPMMQDVIDSHPGLTFLKEATEFHSRYIHTVIARIFYCVNRSWSGKITIPELRKSNFLQVLATLEEEEDINQVTDYFSYEHFYVIYCKFWELDKDHDLYIDQNDLKLHADGALSTRIIERIFSGAVTRGPKQKEGKMSYAEFVWFLISEEDKRHPRSIEYWFRCMDLDGDGYLSMYELEYFYQEQLQRLDALGIETLPFNDCLCQMLDIIKPKVPGKIALSDLKKCKMTPIFFDTFFNLEKYLDHEQRDPFASQREHDGEGPEMSDWDRYAADEYEQLVAEEGANDPQEELPMETEDDYDYAESDDYHY</sequence>
<dbReference type="FunFam" id="1.10.238.220:FF:000001">
    <property type="entry name" value="Serine/threonine-protein phosphatase 2A regulatory subunit B'' subunit alpha"/>
    <property type="match status" value="1"/>
</dbReference>
<reference evidence="6" key="2">
    <citation type="submission" date="2020-06" db="EMBL/GenBank/DDBJ databases">
        <authorList>
            <person name="Sheffer M."/>
        </authorList>
    </citation>
    <scope>NUCLEOTIDE SEQUENCE</scope>
</reference>
<dbReference type="Pfam" id="PF17958">
    <property type="entry name" value="EF-hand_13"/>
    <property type="match status" value="1"/>
</dbReference>
<proteinExistence type="predicted"/>
<dbReference type="Gene3D" id="1.10.238.220">
    <property type="match status" value="1"/>
</dbReference>
<dbReference type="GO" id="GO:0005509">
    <property type="term" value="F:calcium ion binding"/>
    <property type="evidence" value="ECO:0007669"/>
    <property type="project" value="InterPro"/>
</dbReference>
<evidence type="ECO:0000256" key="4">
    <source>
        <dbReference type="SAM" id="MobiDB-lite"/>
    </source>
</evidence>
<keyword evidence="2" id="KW-0106">Calcium</keyword>
<evidence type="ECO:0000256" key="2">
    <source>
        <dbReference type="ARBA" id="ARBA00022837"/>
    </source>
</evidence>
<keyword evidence="1" id="KW-0479">Metal-binding</keyword>
<dbReference type="FunFam" id="1.10.238.230:FF:000001">
    <property type="entry name" value="Serine/threonine-protein phosphatase 2A regulatory subunit B'' subunit beta"/>
    <property type="match status" value="1"/>
</dbReference>
<feature type="compositionally biased region" description="Acidic residues" evidence="4">
    <location>
        <begin position="1107"/>
        <end position="1133"/>
    </location>
</feature>
<evidence type="ECO:0000256" key="3">
    <source>
        <dbReference type="ARBA" id="ARBA00093310"/>
    </source>
</evidence>
<gene>
    <name evidence="6" type="ORF">HNY73_020751</name>
</gene>
<feature type="region of interest" description="Disordered" evidence="4">
    <location>
        <begin position="583"/>
        <end position="611"/>
    </location>
</feature>
<dbReference type="PANTHER" id="PTHR14095">
    <property type="entry name" value="PHOSPHATASE 2A REGULATORY SUBUNIT-RELATED"/>
    <property type="match status" value="1"/>
</dbReference>
<feature type="compositionally biased region" description="Low complexity" evidence="4">
    <location>
        <begin position="245"/>
        <end position="261"/>
    </location>
</feature>
<organism evidence="6 7">
    <name type="scientific">Argiope bruennichi</name>
    <name type="common">Wasp spider</name>
    <name type="synonym">Aranea bruennichi</name>
    <dbReference type="NCBI Taxonomy" id="94029"/>
    <lineage>
        <taxon>Eukaryota</taxon>
        <taxon>Metazoa</taxon>
        <taxon>Ecdysozoa</taxon>
        <taxon>Arthropoda</taxon>
        <taxon>Chelicerata</taxon>
        <taxon>Arachnida</taxon>
        <taxon>Araneae</taxon>
        <taxon>Araneomorphae</taxon>
        <taxon>Entelegynae</taxon>
        <taxon>Araneoidea</taxon>
        <taxon>Araneidae</taxon>
        <taxon>Argiope</taxon>
    </lineage>
</organism>
<feature type="compositionally biased region" description="Polar residues" evidence="4">
    <location>
        <begin position="693"/>
        <end position="703"/>
    </location>
</feature>
<feature type="region of interest" description="Disordered" evidence="4">
    <location>
        <begin position="325"/>
        <end position="396"/>
    </location>
</feature>
<feature type="compositionally biased region" description="Basic and acidic residues" evidence="4">
    <location>
        <begin position="596"/>
        <end position="609"/>
    </location>
</feature>
<dbReference type="FunFam" id="1.10.238.10:FF:000628">
    <property type="entry name" value="Serine/threonine-protein phosphatase 2A regulatory subunit B'' subunit beta"/>
    <property type="match status" value="1"/>
</dbReference>
<feature type="domain" description="EF-hand" evidence="5">
    <location>
        <begin position="977"/>
        <end position="1012"/>
    </location>
</feature>
<dbReference type="InterPro" id="IPR011992">
    <property type="entry name" value="EF-hand-dom_pair"/>
</dbReference>
<feature type="region of interest" description="Disordered" evidence="4">
    <location>
        <begin position="1100"/>
        <end position="1133"/>
    </location>
</feature>
<dbReference type="InterPro" id="IPR002048">
    <property type="entry name" value="EF_hand_dom"/>
</dbReference>
<dbReference type="Pfam" id="PF21161">
    <property type="entry name" value="P2R3B_EF-hand"/>
    <property type="match status" value="1"/>
</dbReference>
<dbReference type="Proteomes" id="UP000807504">
    <property type="component" value="Unassembled WGS sequence"/>
</dbReference>
<dbReference type="AlphaFoldDB" id="A0A8T0ECH1"/>
<comment type="function">
    <text evidence="3">The B regulatory subunit might modulate substrate selectivity and catalytic activity, and might also direct the localization of the catalytic enzyme to a particular subcellular compartment.</text>
</comment>
<keyword evidence="7" id="KW-1185">Reference proteome</keyword>
<feature type="region of interest" description="Disordered" evidence="4">
    <location>
        <begin position="679"/>
        <end position="704"/>
    </location>
</feature>
<feature type="region of interest" description="Disordered" evidence="4">
    <location>
        <begin position="73"/>
        <end position="108"/>
    </location>
</feature>
<evidence type="ECO:0000313" key="7">
    <source>
        <dbReference type="Proteomes" id="UP000807504"/>
    </source>
</evidence>
<name>A0A8T0ECH1_ARGBR</name>
<dbReference type="InterPro" id="IPR018247">
    <property type="entry name" value="EF_Hand_1_Ca_BS"/>
</dbReference>
<dbReference type="EMBL" id="JABXBU010002230">
    <property type="protein sequence ID" value="KAF8767865.1"/>
    <property type="molecule type" value="Genomic_DNA"/>
</dbReference>
<dbReference type="InterPro" id="IPR041534">
    <property type="entry name" value="EF-hand_13"/>
</dbReference>
<accession>A0A8T0ECH1</accession>
<protein>
    <submittedName>
        <fullName evidence="6">Serine/threonine-protein phosphatase 2A like protein</fullName>
    </submittedName>
</protein>
<feature type="compositionally biased region" description="Polar residues" evidence="4">
    <location>
        <begin position="213"/>
        <end position="226"/>
    </location>
</feature>
<evidence type="ECO:0000259" key="5">
    <source>
        <dbReference type="PROSITE" id="PS50222"/>
    </source>
</evidence>
<dbReference type="Gene3D" id="1.10.238.10">
    <property type="entry name" value="EF-hand"/>
    <property type="match status" value="1"/>
</dbReference>
<feature type="compositionally biased region" description="Low complexity" evidence="4">
    <location>
        <begin position="325"/>
        <end position="339"/>
    </location>
</feature>
<dbReference type="PANTHER" id="PTHR14095:SF0">
    <property type="entry name" value="MIP22305P"/>
    <property type="match status" value="1"/>
</dbReference>
<dbReference type="PROSITE" id="PS00018">
    <property type="entry name" value="EF_HAND_1"/>
    <property type="match status" value="1"/>
</dbReference>
<dbReference type="InterPro" id="IPR048855">
    <property type="entry name" value="P2R3A_B_D_EF-hand"/>
</dbReference>
<dbReference type="GO" id="GO:0000159">
    <property type="term" value="C:protein phosphatase type 2A complex"/>
    <property type="evidence" value="ECO:0007669"/>
    <property type="project" value="TreeGrafter"/>
</dbReference>
<dbReference type="PROSITE" id="PS50222">
    <property type="entry name" value="EF_HAND_2"/>
    <property type="match status" value="1"/>
</dbReference>
<feature type="compositionally biased region" description="Low complexity" evidence="4">
    <location>
        <begin position="73"/>
        <end position="96"/>
    </location>
</feature>